<organism evidence="1 2">
    <name type="scientific">Conyzicola lurida</name>
    <dbReference type="NCBI Taxonomy" id="1172621"/>
    <lineage>
        <taxon>Bacteria</taxon>
        <taxon>Bacillati</taxon>
        <taxon>Actinomycetota</taxon>
        <taxon>Actinomycetes</taxon>
        <taxon>Micrococcales</taxon>
        <taxon>Microbacteriaceae</taxon>
        <taxon>Conyzicola</taxon>
    </lineage>
</organism>
<dbReference type="AlphaFoldDB" id="A0A841AM16"/>
<comment type="caution">
    <text evidence="1">The sequence shown here is derived from an EMBL/GenBank/DDBJ whole genome shotgun (WGS) entry which is preliminary data.</text>
</comment>
<protein>
    <recommendedName>
        <fullName evidence="3">DUF4352 domain-containing protein</fullName>
    </recommendedName>
</protein>
<dbReference type="Proteomes" id="UP000536685">
    <property type="component" value="Unassembled WGS sequence"/>
</dbReference>
<dbReference type="EMBL" id="JACHMJ010000001">
    <property type="protein sequence ID" value="MBB5845050.1"/>
    <property type="molecule type" value="Genomic_DNA"/>
</dbReference>
<gene>
    <name evidence="1" type="ORF">HD599_003373</name>
</gene>
<dbReference type="RefSeq" id="WP_184239827.1">
    <property type="nucleotide sequence ID" value="NZ_JACHMJ010000001.1"/>
</dbReference>
<reference evidence="1 2" key="1">
    <citation type="submission" date="2020-08" db="EMBL/GenBank/DDBJ databases">
        <title>Sequencing the genomes of 1000 actinobacteria strains.</title>
        <authorList>
            <person name="Klenk H.-P."/>
        </authorList>
    </citation>
    <scope>NUCLEOTIDE SEQUENCE [LARGE SCALE GENOMIC DNA]</scope>
    <source>
        <strain evidence="1 2">DSM 105784</strain>
    </source>
</reference>
<accession>A0A841AM16</accession>
<evidence type="ECO:0000313" key="2">
    <source>
        <dbReference type="Proteomes" id="UP000536685"/>
    </source>
</evidence>
<evidence type="ECO:0000313" key="1">
    <source>
        <dbReference type="EMBL" id="MBB5845050.1"/>
    </source>
</evidence>
<evidence type="ECO:0008006" key="3">
    <source>
        <dbReference type="Google" id="ProtNLM"/>
    </source>
</evidence>
<proteinExistence type="predicted"/>
<keyword evidence="2" id="KW-1185">Reference proteome</keyword>
<name>A0A841AM16_9MICO</name>
<sequence length="224" mass="23578">MTPTPPAETLTWQQRARAAFDKLPTRWLVTSVLGVLLALSALLGGLDDAPATPVPELDPGDAYTGTQLKISIDRAILIDAFPEQGVTPEIEGNRLLVISATVDNVWDSPVRIAGQPNDADSVVPVGVDGIDASAAPSDLLVIDDGTTFRAVQPGVPVELAYVWEVAPDALAAGDDITVDILDRLQRKGFIVYGDVFDDPFVAAHVDLVIEDVGAGAETEDGDEG</sequence>